<sequence>MSTSATPNANKEPKTPDSTDDELPTNTQSATDGCPRFRIEMKSDKPLNMTQIIRWTILCYYITGQVASSCVSIHGECARSIGAVFTGAMQYMLLCFLGNLVDVCRANTVLYCVGTIALTLFTVYINRPWNNWIYLSLLILDVTNGMWKVFQKLILKSSIDETWRLELDLNWLGRKGWSWNEDKIPS</sequence>
<keyword evidence="2" id="KW-1133">Transmembrane helix</keyword>
<reference evidence="4" key="2">
    <citation type="submission" date="2013-04" db="EMBL/GenBank/DDBJ databases">
        <title>Genomic mechanisms accounting for the adaptation to parasitism in nematode-trapping fungi.</title>
        <authorList>
            <person name="Ahren D.G."/>
        </authorList>
    </citation>
    <scope>NUCLEOTIDE SEQUENCE [LARGE SCALE GENOMIC DNA]</scope>
    <source>
        <strain evidence="4">CBS 200.50</strain>
    </source>
</reference>
<gene>
    <name evidence="3" type="ORF">H072_6020</name>
</gene>
<feature type="region of interest" description="Disordered" evidence="1">
    <location>
        <begin position="1"/>
        <end position="33"/>
    </location>
</feature>
<keyword evidence="2" id="KW-0812">Transmembrane</keyword>
<proteinExistence type="predicted"/>
<dbReference type="AlphaFoldDB" id="S8AB40"/>
<feature type="transmembrane region" description="Helical" evidence="2">
    <location>
        <begin position="108"/>
        <end position="126"/>
    </location>
</feature>
<evidence type="ECO:0000256" key="1">
    <source>
        <dbReference type="SAM" id="MobiDB-lite"/>
    </source>
</evidence>
<feature type="transmembrane region" description="Helical" evidence="2">
    <location>
        <begin position="81"/>
        <end position="101"/>
    </location>
</feature>
<protein>
    <submittedName>
        <fullName evidence="3">Uncharacterized protein</fullName>
    </submittedName>
</protein>
<dbReference type="EMBL" id="AQGS01000434">
    <property type="protein sequence ID" value="EPS40175.1"/>
    <property type="molecule type" value="Genomic_DNA"/>
</dbReference>
<comment type="caution">
    <text evidence="3">The sequence shown here is derived from an EMBL/GenBank/DDBJ whole genome shotgun (WGS) entry which is preliminary data.</text>
</comment>
<accession>S8AB40</accession>
<evidence type="ECO:0000313" key="3">
    <source>
        <dbReference type="EMBL" id="EPS40175.1"/>
    </source>
</evidence>
<dbReference type="Proteomes" id="UP000015100">
    <property type="component" value="Unassembled WGS sequence"/>
</dbReference>
<evidence type="ECO:0000256" key="2">
    <source>
        <dbReference type="SAM" id="Phobius"/>
    </source>
</evidence>
<keyword evidence="2" id="KW-0472">Membrane</keyword>
<feature type="transmembrane region" description="Helical" evidence="2">
    <location>
        <begin position="52"/>
        <end position="75"/>
    </location>
</feature>
<evidence type="ECO:0000313" key="4">
    <source>
        <dbReference type="Proteomes" id="UP000015100"/>
    </source>
</evidence>
<keyword evidence="4" id="KW-1185">Reference proteome</keyword>
<organism evidence="3 4">
    <name type="scientific">Dactylellina haptotyla (strain CBS 200.50)</name>
    <name type="common">Nematode-trapping fungus</name>
    <name type="synonym">Monacrosporium haptotylum</name>
    <dbReference type="NCBI Taxonomy" id="1284197"/>
    <lineage>
        <taxon>Eukaryota</taxon>
        <taxon>Fungi</taxon>
        <taxon>Dikarya</taxon>
        <taxon>Ascomycota</taxon>
        <taxon>Pezizomycotina</taxon>
        <taxon>Orbiliomycetes</taxon>
        <taxon>Orbiliales</taxon>
        <taxon>Orbiliaceae</taxon>
        <taxon>Dactylellina</taxon>
    </lineage>
</organism>
<name>S8AB40_DACHA</name>
<dbReference type="HOGENOM" id="CLU_1454351_0_0_1"/>
<reference evidence="3 4" key="1">
    <citation type="journal article" date="2013" name="PLoS Genet.">
        <title>Genomic mechanisms accounting for the adaptation to parasitism in nematode-trapping fungi.</title>
        <authorList>
            <person name="Meerupati T."/>
            <person name="Andersson K.M."/>
            <person name="Friman E."/>
            <person name="Kumar D."/>
            <person name="Tunlid A."/>
            <person name="Ahren D."/>
        </authorList>
    </citation>
    <scope>NUCLEOTIDE SEQUENCE [LARGE SCALE GENOMIC DNA]</scope>
    <source>
        <strain evidence="3 4">CBS 200.50</strain>
    </source>
</reference>